<evidence type="ECO:0008006" key="5">
    <source>
        <dbReference type="Google" id="ProtNLM"/>
    </source>
</evidence>
<dbReference type="Proteomes" id="UP000007969">
    <property type="component" value="Chromosome"/>
</dbReference>
<evidence type="ECO:0000313" key="3">
    <source>
        <dbReference type="EMBL" id="BAH06638.1"/>
    </source>
</evidence>
<organism evidence="3 4">
    <name type="scientific">Clostridium kluyveri (strain NBRC 12016)</name>
    <dbReference type="NCBI Taxonomy" id="583346"/>
    <lineage>
        <taxon>Bacteria</taxon>
        <taxon>Bacillati</taxon>
        <taxon>Bacillota</taxon>
        <taxon>Clostridia</taxon>
        <taxon>Eubacteriales</taxon>
        <taxon>Clostridiaceae</taxon>
        <taxon>Clostridium</taxon>
    </lineage>
</organism>
<gene>
    <name evidence="3" type="ordered locus">CKR_1587</name>
</gene>
<dbReference type="AlphaFoldDB" id="B9E2B3"/>
<reference evidence="4" key="1">
    <citation type="submission" date="2005-09" db="EMBL/GenBank/DDBJ databases">
        <title>Complete genome sequence of Clostridium kluyveri and comparative genomics of Clostridia species.</title>
        <authorList>
            <person name="Inui M."/>
            <person name="Nonaka H."/>
            <person name="Shinoda Y."/>
            <person name="Ikenaga Y."/>
            <person name="Abe M."/>
            <person name="Naito K."/>
            <person name="Vertes A.A."/>
            <person name="Yukawa H."/>
        </authorList>
    </citation>
    <scope>NUCLEOTIDE SEQUENCE [LARGE SCALE GENOMIC DNA]</scope>
    <source>
        <strain evidence="4">NBRC 12016</strain>
    </source>
</reference>
<accession>B9E2B3</accession>
<feature type="transmembrane region" description="Helical" evidence="2">
    <location>
        <begin position="12"/>
        <end position="28"/>
    </location>
</feature>
<dbReference type="HOGENOM" id="CLU_2408057_0_0_9"/>
<keyword evidence="2" id="KW-0812">Transmembrane</keyword>
<evidence type="ECO:0000256" key="2">
    <source>
        <dbReference type="SAM" id="Phobius"/>
    </source>
</evidence>
<dbReference type="EMBL" id="AP009049">
    <property type="protein sequence ID" value="BAH06638.1"/>
    <property type="molecule type" value="Genomic_DNA"/>
</dbReference>
<protein>
    <recommendedName>
        <fullName evidence="5">Fe/B12 periplasmic-binding domain-containing protein</fullName>
    </recommendedName>
</protein>
<dbReference type="PROSITE" id="PS51257">
    <property type="entry name" value="PROKAR_LIPOPROTEIN"/>
    <property type="match status" value="1"/>
</dbReference>
<feature type="compositionally biased region" description="Low complexity" evidence="1">
    <location>
        <begin position="33"/>
        <end position="44"/>
    </location>
</feature>
<sequence>MCSILKRQSFKLLNIFLIILTLVLWSAGCTNRQSEQTQSESTQSAKKTITDMSGRKVTLPSQVNRIAINETAMTQLGVIPAAMSCTEKHILYKGNL</sequence>
<proteinExistence type="predicted"/>
<keyword evidence="2" id="KW-0472">Membrane</keyword>
<evidence type="ECO:0000256" key="1">
    <source>
        <dbReference type="SAM" id="MobiDB-lite"/>
    </source>
</evidence>
<keyword evidence="2" id="KW-1133">Transmembrane helix</keyword>
<dbReference type="KEGG" id="ckr:CKR_1587"/>
<dbReference type="Gene3D" id="3.40.50.1980">
    <property type="entry name" value="Nitrogenase molybdenum iron protein domain"/>
    <property type="match status" value="1"/>
</dbReference>
<feature type="region of interest" description="Disordered" evidence="1">
    <location>
        <begin position="32"/>
        <end position="52"/>
    </location>
</feature>
<name>B9E2B3_CLOK1</name>
<evidence type="ECO:0000313" key="4">
    <source>
        <dbReference type="Proteomes" id="UP000007969"/>
    </source>
</evidence>